<dbReference type="PANTHER" id="PTHR44591">
    <property type="entry name" value="STRESS RESPONSE REGULATOR PROTEIN 1"/>
    <property type="match status" value="1"/>
</dbReference>
<dbReference type="InterPro" id="IPR011006">
    <property type="entry name" value="CheY-like_superfamily"/>
</dbReference>
<dbReference type="Gene3D" id="3.20.20.450">
    <property type="entry name" value="EAL domain"/>
    <property type="match status" value="1"/>
</dbReference>
<dbReference type="InterPro" id="IPR001633">
    <property type="entry name" value="EAL_dom"/>
</dbReference>
<dbReference type="PROSITE" id="PS50110">
    <property type="entry name" value="RESPONSE_REGULATORY"/>
    <property type="match status" value="1"/>
</dbReference>
<dbReference type="SUPFAM" id="SSF52172">
    <property type="entry name" value="CheY-like"/>
    <property type="match status" value="2"/>
</dbReference>
<evidence type="ECO:0000259" key="3">
    <source>
        <dbReference type="PROSITE" id="PS50110"/>
    </source>
</evidence>
<name>A0A1E2US82_9GAMM</name>
<dbReference type="InterPro" id="IPR001789">
    <property type="entry name" value="Sig_transdc_resp-reg_receiver"/>
</dbReference>
<gene>
    <name evidence="4" type="ORF">A3196_13200</name>
</gene>
<dbReference type="SUPFAM" id="SSF55073">
    <property type="entry name" value="Nucleotide cyclase"/>
    <property type="match status" value="1"/>
</dbReference>
<protein>
    <recommendedName>
        <fullName evidence="3">Response regulatory domain-containing protein</fullName>
    </recommendedName>
</protein>
<dbReference type="Gene3D" id="3.30.70.270">
    <property type="match status" value="1"/>
</dbReference>
<accession>A0A1E2US82</accession>
<dbReference type="Proteomes" id="UP000094849">
    <property type="component" value="Unassembled WGS sequence"/>
</dbReference>
<dbReference type="PANTHER" id="PTHR44591:SF3">
    <property type="entry name" value="RESPONSE REGULATORY DOMAIN-CONTAINING PROTEIN"/>
    <property type="match status" value="1"/>
</dbReference>
<keyword evidence="1 2" id="KW-0597">Phosphoprotein</keyword>
<comment type="caution">
    <text evidence="4">The sequence shown here is derived from an EMBL/GenBank/DDBJ whole genome shotgun (WGS) entry which is preliminary data.</text>
</comment>
<dbReference type="STRING" id="1818881.A3196_13200"/>
<dbReference type="Pfam" id="PF00072">
    <property type="entry name" value="Response_reg"/>
    <property type="match status" value="1"/>
</dbReference>
<dbReference type="InterPro" id="IPR036641">
    <property type="entry name" value="HPT_dom_sf"/>
</dbReference>
<dbReference type="InterPro" id="IPR029787">
    <property type="entry name" value="Nucleotide_cyclase"/>
</dbReference>
<evidence type="ECO:0000256" key="2">
    <source>
        <dbReference type="PROSITE-ProRule" id="PRU00169"/>
    </source>
</evidence>
<dbReference type="SUPFAM" id="SSF47226">
    <property type="entry name" value="Histidine-containing phosphotransfer domain, HPT domain"/>
    <property type="match status" value="1"/>
</dbReference>
<evidence type="ECO:0000256" key="1">
    <source>
        <dbReference type="ARBA" id="ARBA00022553"/>
    </source>
</evidence>
<dbReference type="RefSeq" id="WP_069024574.1">
    <property type="nucleotide sequence ID" value="NZ_LVJZ01000003.1"/>
</dbReference>
<dbReference type="Pfam" id="PF00563">
    <property type="entry name" value="EAL"/>
    <property type="match status" value="1"/>
</dbReference>
<evidence type="ECO:0000313" key="4">
    <source>
        <dbReference type="EMBL" id="ODB97627.1"/>
    </source>
</evidence>
<evidence type="ECO:0000313" key="5">
    <source>
        <dbReference type="Proteomes" id="UP000094849"/>
    </source>
</evidence>
<dbReference type="CDD" id="cd00156">
    <property type="entry name" value="REC"/>
    <property type="match status" value="1"/>
</dbReference>
<reference evidence="4 5" key="1">
    <citation type="submission" date="2016-03" db="EMBL/GenBank/DDBJ databases">
        <title>Chemosynthetic sulphur-oxidizing symbionts of marine invertebrate animals are capable of nitrogen fixation.</title>
        <authorList>
            <person name="Petersen J.M."/>
            <person name="Kemper A."/>
            <person name="Gruber-Vodicka H."/>
            <person name="Cardini U."/>
            <person name="Geest Mvander."/>
            <person name="Kleiner M."/>
            <person name="Bulgheresi S."/>
            <person name="Fussmann M."/>
            <person name="Herbold C."/>
            <person name="Seah B.K.B."/>
            <person name="Antony C.Paul."/>
            <person name="Liu D."/>
            <person name="Belitz A."/>
            <person name="Weber M."/>
        </authorList>
    </citation>
    <scope>NUCLEOTIDE SEQUENCE [LARGE SCALE GENOMIC DNA]</scope>
    <source>
        <strain evidence="4">G_D</strain>
    </source>
</reference>
<dbReference type="InterPro" id="IPR050595">
    <property type="entry name" value="Bact_response_regulator"/>
</dbReference>
<dbReference type="InterPro" id="IPR043128">
    <property type="entry name" value="Rev_trsase/Diguanyl_cyclase"/>
</dbReference>
<dbReference type="SUPFAM" id="SSF141868">
    <property type="entry name" value="EAL domain-like"/>
    <property type="match status" value="1"/>
</dbReference>
<organism evidence="4 5">
    <name type="scientific">Candidatus Thiodiazotropha endoloripes</name>
    <dbReference type="NCBI Taxonomy" id="1818881"/>
    <lineage>
        <taxon>Bacteria</taxon>
        <taxon>Pseudomonadati</taxon>
        <taxon>Pseudomonadota</taxon>
        <taxon>Gammaproteobacteria</taxon>
        <taxon>Chromatiales</taxon>
        <taxon>Sedimenticolaceae</taxon>
        <taxon>Candidatus Thiodiazotropha</taxon>
    </lineage>
</organism>
<dbReference type="SMART" id="SM00448">
    <property type="entry name" value="REC"/>
    <property type="match status" value="1"/>
</dbReference>
<feature type="modified residue" description="4-aspartylphosphate" evidence="2">
    <location>
        <position position="295"/>
    </location>
</feature>
<feature type="domain" description="Response regulatory" evidence="3">
    <location>
        <begin position="246"/>
        <end position="362"/>
    </location>
</feature>
<dbReference type="Gene3D" id="3.40.50.2300">
    <property type="match status" value="2"/>
</dbReference>
<keyword evidence="5" id="KW-1185">Reference proteome</keyword>
<dbReference type="InterPro" id="IPR035919">
    <property type="entry name" value="EAL_sf"/>
</dbReference>
<dbReference type="EMBL" id="LVJZ01000003">
    <property type="protein sequence ID" value="ODB97627.1"/>
    <property type="molecule type" value="Genomic_DNA"/>
</dbReference>
<dbReference type="AlphaFoldDB" id="A0A1E2US82"/>
<proteinExistence type="predicted"/>
<sequence length="794" mass="88012">MSTSEDSIDHEALQQLPHLLDRLKSNWPILPSGLWNSSCIQAALRQLHELGRYSKASGLVNIHEICLAIEKVISDVHEEHELSDRDELDQLSLYLIQLTQAIEVSSSRQPHADHSADACQVIYLPRNSVEGDLITAAIEKNGWSVRQLSDIDSLDSVLLSHPVELLLLDTQYLPYIDQIKHCFSDQTRAETKSPELVFISNVCDVETRLEVLRAGSSQCYSEPINVNELMTGIKHILSPELNPHYRVLVVEDDESQAEFARKLLNKGGFETLIITDPMSVMEAVEGFQPDLVLMDLYMPGANGIELTQLIRAKSSACFIPIVFLSGEEDIEKKILALHSGADDFLTKPVRSPHLIATVQTRIMRTKEMLSYRKTTSDDAITGVVGRRRLLDELDLCCTGNGFENEFVSLFLIALESDESLTDEQSSAANHALISLITDVLNPVLGRRDLVARTGNTALGILVKRELESDIDQLGRDCAQQITDELSRAKGATPSWGIGLVTIDSIYDRAYAILQHAEFTANAALEQAAVPYLRHNESKIKQPIAEKQTDLILRDQVRTALQNGAVEFHEQRYMALNEPGAIIEQIPGFSPSTGLHGEMGGIYQSASQFDGMGMLNRLVCQQAIRKLGESLFCGNPDRILIWMSGMAIHDDQLIPFIQSELRRLHVVGTGLIVEFDLPAIAPELKAAKRLLNQLSRLGIAVLLGNFSCNETAYKVLAYLSADGVRLHPSLMRADQERVNSTLTSIKALDAFIMLPRSDVSGHNSHYWSDAADYVQVEHLAQVTQASPTQGLTAFD</sequence>
<dbReference type="GO" id="GO:0000160">
    <property type="term" value="P:phosphorelay signal transduction system"/>
    <property type="evidence" value="ECO:0007669"/>
    <property type="project" value="InterPro"/>
</dbReference>